<evidence type="ECO:0000256" key="1">
    <source>
        <dbReference type="ARBA" id="ARBA00006885"/>
    </source>
</evidence>
<dbReference type="PROSITE" id="PS51257">
    <property type="entry name" value="PROKAR_LIPOPROTEIN"/>
    <property type="match status" value="1"/>
</dbReference>
<comment type="subunit">
    <text evidence="2">Interacts with coenzyme Q.</text>
</comment>
<dbReference type="EMBL" id="KK100445">
    <property type="protein sequence ID" value="KIZ05875.1"/>
    <property type="molecule type" value="Genomic_DNA"/>
</dbReference>
<dbReference type="GO" id="GO:0005739">
    <property type="term" value="C:mitochondrion"/>
    <property type="evidence" value="ECO:0007669"/>
    <property type="project" value="TreeGrafter"/>
</dbReference>
<protein>
    <submittedName>
        <fullName evidence="6">Protein COQ10 B</fullName>
    </submittedName>
</protein>
<evidence type="ECO:0000313" key="6">
    <source>
        <dbReference type="EMBL" id="KIZ05875.1"/>
    </source>
</evidence>
<dbReference type="InterPro" id="IPR023393">
    <property type="entry name" value="START-like_dom_sf"/>
</dbReference>
<dbReference type="Proteomes" id="UP000054498">
    <property type="component" value="Unassembled WGS sequence"/>
</dbReference>
<dbReference type="GeneID" id="25734960"/>
<dbReference type="RefSeq" id="XP_013904894.1">
    <property type="nucleotide sequence ID" value="XM_014049440.1"/>
</dbReference>
<feature type="region of interest" description="Disordered" evidence="4">
    <location>
        <begin position="175"/>
        <end position="266"/>
    </location>
</feature>
<evidence type="ECO:0000313" key="7">
    <source>
        <dbReference type="Proteomes" id="UP000054498"/>
    </source>
</evidence>
<feature type="compositionally biased region" description="Low complexity" evidence="4">
    <location>
        <begin position="202"/>
        <end position="216"/>
    </location>
</feature>
<dbReference type="PANTHER" id="PTHR12901">
    <property type="entry name" value="SPERM PROTEIN HOMOLOG"/>
    <property type="match status" value="1"/>
</dbReference>
<dbReference type="GO" id="GO:0048039">
    <property type="term" value="F:ubiquinone binding"/>
    <property type="evidence" value="ECO:0007669"/>
    <property type="project" value="InterPro"/>
</dbReference>
<dbReference type="GO" id="GO:0045333">
    <property type="term" value="P:cellular respiration"/>
    <property type="evidence" value="ECO:0007669"/>
    <property type="project" value="InterPro"/>
</dbReference>
<dbReference type="InterPro" id="IPR005031">
    <property type="entry name" value="COQ10_START"/>
</dbReference>
<organism evidence="6 7">
    <name type="scientific">Monoraphidium neglectum</name>
    <dbReference type="NCBI Taxonomy" id="145388"/>
    <lineage>
        <taxon>Eukaryota</taxon>
        <taxon>Viridiplantae</taxon>
        <taxon>Chlorophyta</taxon>
        <taxon>core chlorophytes</taxon>
        <taxon>Chlorophyceae</taxon>
        <taxon>CS clade</taxon>
        <taxon>Sphaeropleales</taxon>
        <taxon>Selenastraceae</taxon>
        <taxon>Monoraphidium</taxon>
    </lineage>
</organism>
<dbReference type="Pfam" id="PF03364">
    <property type="entry name" value="Polyketide_cyc"/>
    <property type="match status" value="1"/>
</dbReference>
<proteinExistence type="inferred from homology"/>
<feature type="domain" description="Coenzyme Q-binding protein COQ10 START" evidence="5">
    <location>
        <begin position="33"/>
        <end position="161"/>
    </location>
</feature>
<reference evidence="6 7" key="1">
    <citation type="journal article" date="2013" name="BMC Genomics">
        <title>Reconstruction of the lipid metabolism for the microalga Monoraphidium neglectum from its genome sequence reveals characteristics suitable for biofuel production.</title>
        <authorList>
            <person name="Bogen C."/>
            <person name="Al-Dilaimi A."/>
            <person name="Albersmeier A."/>
            <person name="Wichmann J."/>
            <person name="Grundmann M."/>
            <person name="Rupp O."/>
            <person name="Lauersen K.J."/>
            <person name="Blifernez-Klassen O."/>
            <person name="Kalinowski J."/>
            <person name="Goesmann A."/>
            <person name="Mussgnug J.H."/>
            <person name="Kruse O."/>
        </authorList>
    </citation>
    <scope>NUCLEOTIDE SEQUENCE [LARGE SCALE GENOMIC DNA]</scope>
    <source>
        <strain evidence="6 7">SAG 48.87</strain>
    </source>
</reference>
<feature type="compositionally biased region" description="Low complexity" evidence="4">
    <location>
        <begin position="246"/>
        <end position="259"/>
    </location>
</feature>
<dbReference type="KEGG" id="mng:MNEG_2082"/>
<dbReference type="Gene3D" id="3.30.530.20">
    <property type="match status" value="1"/>
</dbReference>
<gene>
    <name evidence="6" type="ORF">MNEG_2082</name>
</gene>
<dbReference type="AlphaFoldDB" id="A0A0D2MTH8"/>
<evidence type="ECO:0000256" key="2">
    <source>
        <dbReference type="ARBA" id="ARBA00011814"/>
    </source>
</evidence>
<dbReference type="SUPFAM" id="SSF55961">
    <property type="entry name" value="Bet v1-like"/>
    <property type="match status" value="1"/>
</dbReference>
<accession>A0A0D2MTH8</accession>
<evidence type="ECO:0000256" key="3">
    <source>
        <dbReference type="ARBA" id="ARBA00024947"/>
    </source>
</evidence>
<dbReference type="InterPro" id="IPR044996">
    <property type="entry name" value="COQ10-like"/>
</dbReference>
<evidence type="ECO:0000256" key="4">
    <source>
        <dbReference type="SAM" id="MobiDB-lite"/>
    </source>
</evidence>
<dbReference type="PANTHER" id="PTHR12901:SF10">
    <property type="entry name" value="COENZYME Q-BINDING PROTEIN COQ10, MITOCHONDRIAL"/>
    <property type="match status" value="1"/>
</dbReference>
<dbReference type="CDD" id="cd07813">
    <property type="entry name" value="COQ10p_like"/>
    <property type="match status" value="1"/>
</dbReference>
<comment type="function">
    <text evidence="3">Required for the function of coenzyme Q in the respiratory chain. May serve as a chaperone or may be involved in the transport of Q6 from its site of synthesis to the catalytic sites of the respiratory complexes.</text>
</comment>
<name>A0A0D2MTH8_9CHLO</name>
<evidence type="ECO:0000259" key="5">
    <source>
        <dbReference type="Pfam" id="PF03364"/>
    </source>
</evidence>
<keyword evidence="7" id="KW-1185">Reference proteome</keyword>
<dbReference type="STRING" id="145388.A0A0D2MTH8"/>
<comment type="similarity">
    <text evidence="1">Belongs to the COQ10 family.</text>
</comment>
<sequence>MPWHRQAVPVAAGAGCTASDVVLALPASPHSWSPEQLYTVVSAVDQYSQFVPWCAKSRVLVDRPRKDGGYMEAELEVGFQVFNERYTSKVTMQRPHRVHSSVDDSSLFDHLESTWVLRPGPQPGTTWLVFKVDFAFRSALYRHVADLFFDQVVRRMMGAFEGRCAQLYGPSTLATGGAGAGARRQPAGAGVGAGGDHLPHYQQRQHIQQQQQQQQQHHARSQILHQQPYAGDRLEPLGPRGGGGAPQARQQRPALQAPPNSGVEGP</sequence>
<dbReference type="OrthoDB" id="292693at2759"/>